<dbReference type="PROSITE" id="PS00061">
    <property type="entry name" value="ADH_SHORT"/>
    <property type="match status" value="1"/>
</dbReference>
<dbReference type="NCBIfam" id="NF005559">
    <property type="entry name" value="PRK07231.1"/>
    <property type="match status" value="1"/>
</dbReference>
<organism evidence="2 3">
    <name type="scientific">Caldalkalibacillus horti</name>
    <dbReference type="NCBI Taxonomy" id="77523"/>
    <lineage>
        <taxon>Bacteria</taxon>
        <taxon>Bacillati</taxon>
        <taxon>Bacillota</taxon>
        <taxon>Bacilli</taxon>
        <taxon>Bacillales</taxon>
        <taxon>Bacillaceae</taxon>
        <taxon>Caldalkalibacillus</taxon>
    </lineage>
</organism>
<keyword evidence="2" id="KW-0560">Oxidoreductase</keyword>
<reference evidence="2 3" key="1">
    <citation type="submission" date="2023-07" db="EMBL/GenBank/DDBJ databases">
        <title>Genomic Encyclopedia of Type Strains, Phase IV (KMG-IV): sequencing the most valuable type-strain genomes for metagenomic binning, comparative biology and taxonomic classification.</title>
        <authorList>
            <person name="Goeker M."/>
        </authorList>
    </citation>
    <scope>NUCLEOTIDE SEQUENCE [LARGE SCALE GENOMIC DNA]</scope>
    <source>
        <strain evidence="2 3">DSM 12751</strain>
    </source>
</reference>
<dbReference type="GO" id="GO:0008678">
    <property type="term" value="F:2-deoxy-D-gluconate 3-dehydrogenase activity"/>
    <property type="evidence" value="ECO:0007669"/>
    <property type="project" value="UniProtKB-EC"/>
</dbReference>
<dbReference type="CDD" id="cd05233">
    <property type="entry name" value="SDR_c"/>
    <property type="match status" value="1"/>
</dbReference>
<evidence type="ECO:0000313" key="2">
    <source>
        <dbReference type="EMBL" id="MDQ0165042.1"/>
    </source>
</evidence>
<sequence length="257" mass="27624">MDQRVPVAIVTGGASGLGRSVVERLISQQIHVAIVDVSKEAGQIAEELDSKSDKEVRFFQADVSDKEQALGVVKRIYEHFERVDYLVNAAGIITRAPAAEVAATDLKRVIDINLIGSAFMCQAVYPYMKEVSGGSIVNFGSMLAHYGSKNLLTYAASKGGVLQVTQCLAVEWAGEYIRVNSVSPGYIETPLSSGATKDPVFKERILSRTPQRRFGKPEEVAAVVYFLLSDEASFVTGVDIPIDGGLLAGDPALFPPA</sequence>
<dbReference type="InterPro" id="IPR002347">
    <property type="entry name" value="SDR_fam"/>
</dbReference>
<dbReference type="PRINTS" id="PR00081">
    <property type="entry name" value="GDHRDH"/>
</dbReference>
<gene>
    <name evidence="2" type="ORF">J2S11_000942</name>
</gene>
<name>A0ABT9VVP9_9BACI</name>
<accession>A0ABT9VVP9</accession>
<protein>
    <submittedName>
        <fullName evidence="2">2-deoxy-D-gluconate 3-dehydrogenase</fullName>
        <ecNumber evidence="2">1.1.1.125</ecNumber>
    </submittedName>
</protein>
<dbReference type="Pfam" id="PF13561">
    <property type="entry name" value="adh_short_C2"/>
    <property type="match status" value="1"/>
</dbReference>
<evidence type="ECO:0000313" key="3">
    <source>
        <dbReference type="Proteomes" id="UP001235840"/>
    </source>
</evidence>
<comment type="similarity">
    <text evidence="1">Belongs to the short-chain dehydrogenases/reductases (SDR) family.</text>
</comment>
<dbReference type="Proteomes" id="UP001235840">
    <property type="component" value="Unassembled WGS sequence"/>
</dbReference>
<proteinExistence type="inferred from homology"/>
<dbReference type="Gene3D" id="3.40.50.720">
    <property type="entry name" value="NAD(P)-binding Rossmann-like Domain"/>
    <property type="match status" value="1"/>
</dbReference>
<dbReference type="SUPFAM" id="SSF51735">
    <property type="entry name" value="NAD(P)-binding Rossmann-fold domains"/>
    <property type="match status" value="1"/>
</dbReference>
<evidence type="ECO:0000256" key="1">
    <source>
        <dbReference type="ARBA" id="ARBA00006484"/>
    </source>
</evidence>
<dbReference type="PRINTS" id="PR00080">
    <property type="entry name" value="SDRFAMILY"/>
</dbReference>
<dbReference type="InterPro" id="IPR036291">
    <property type="entry name" value="NAD(P)-bd_dom_sf"/>
</dbReference>
<comment type="caution">
    <text evidence="2">The sequence shown here is derived from an EMBL/GenBank/DDBJ whole genome shotgun (WGS) entry which is preliminary data.</text>
</comment>
<dbReference type="InterPro" id="IPR020904">
    <property type="entry name" value="Sc_DH/Rdtase_CS"/>
</dbReference>
<dbReference type="PANTHER" id="PTHR42760">
    <property type="entry name" value="SHORT-CHAIN DEHYDROGENASES/REDUCTASES FAMILY MEMBER"/>
    <property type="match status" value="1"/>
</dbReference>
<keyword evidence="3" id="KW-1185">Reference proteome</keyword>
<dbReference type="EC" id="1.1.1.125" evidence="2"/>
<dbReference type="RefSeq" id="WP_307391563.1">
    <property type="nucleotide sequence ID" value="NZ_BAAADK010000010.1"/>
</dbReference>
<dbReference type="EMBL" id="JAUSTY010000003">
    <property type="protein sequence ID" value="MDQ0165042.1"/>
    <property type="molecule type" value="Genomic_DNA"/>
</dbReference>